<dbReference type="FunFam" id="1.10.10.250:FF:000003">
    <property type="entry name" value="Mitochondrial ribosomal protein L11"/>
    <property type="match status" value="1"/>
</dbReference>
<dbReference type="InterPro" id="IPR000911">
    <property type="entry name" value="Ribosomal_uL11"/>
</dbReference>
<organism evidence="8 9">
    <name type="scientific">Bifiguratus adelaidae</name>
    <dbReference type="NCBI Taxonomy" id="1938954"/>
    <lineage>
        <taxon>Eukaryota</taxon>
        <taxon>Fungi</taxon>
        <taxon>Fungi incertae sedis</taxon>
        <taxon>Mucoromycota</taxon>
        <taxon>Mucoromycotina</taxon>
        <taxon>Endogonomycetes</taxon>
        <taxon>Endogonales</taxon>
        <taxon>Endogonales incertae sedis</taxon>
        <taxon>Bifiguratus</taxon>
    </lineage>
</organism>
<comment type="caution">
    <text evidence="8">The sequence shown here is derived from an EMBL/GenBank/DDBJ whole genome shotgun (WGS) entry which is preliminary data.</text>
</comment>
<evidence type="ECO:0000313" key="8">
    <source>
        <dbReference type="EMBL" id="OZJ02463.1"/>
    </source>
</evidence>
<dbReference type="InterPro" id="IPR020784">
    <property type="entry name" value="Ribosomal_uL11_N"/>
</dbReference>
<dbReference type="AlphaFoldDB" id="A0A261XVT9"/>
<evidence type="ECO:0000256" key="4">
    <source>
        <dbReference type="ARBA" id="ARBA00040104"/>
    </source>
</evidence>
<protein>
    <recommendedName>
        <fullName evidence="4">Large ribosomal subunit protein uL11m</fullName>
    </recommendedName>
</protein>
<dbReference type="InterPro" id="IPR036796">
    <property type="entry name" value="Ribosomal_uL11_N_sf"/>
</dbReference>
<evidence type="ECO:0000256" key="3">
    <source>
        <dbReference type="ARBA" id="ARBA00023274"/>
    </source>
</evidence>
<keyword evidence="9" id="KW-1185">Reference proteome</keyword>
<dbReference type="NCBIfam" id="TIGR01632">
    <property type="entry name" value="L11_bact"/>
    <property type="match status" value="1"/>
</dbReference>
<evidence type="ECO:0000256" key="2">
    <source>
        <dbReference type="ARBA" id="ARBA00022980"/>
    </source>
</evidence>
<dbReference type="Proteomes" id="UP000242875">
    <property type="component" value="Unassembled WGS sequence"/>
</dbReference>
<evidence type="ECO:0000259" key="7">
    <source>
        <dbReference type="Pfam" id="PF03946"/>
    </source>
</evidence>
<dbReference type="PANTHER" id="PTHR11661">
    <property type="entry name" value="60S RIBOSOMAL PROTEIN L12"/>
    <property type="match status" value="1"/>
</dbReference>
<dbReference type="GO" id="GO:0070180">
    <property type="term" value="F:large ribosomal subunit rRNA binding"/>
    <property type="evidence" value="ECO:0007669"/>
    <property type="project" value="TreeGrafter"/>
</dbReference>
<dbReference type="EMBL" id="MVBO01000150">
    <property type="protein sequence ID" value="OZJ02463.1"/>
    <property type="molecule type" value="Genomic_DNA"/>
</dbReference>
<keyword evidence="2 5" id="KW-0689">Ribosomal protein</keyword>
<accession>A0A261XVT9</accession>
<feature type="domain" description="Large ribosomal subunit protein uL11 N-terminal" evidence="7">
    <location>
        <begin position="15"/>
        <end position="72"/>
    </location>
</feature>
<evidence type="ECO:0000256" key="1">
    <source>
        <dbReference type="ARBA" id="ARBA00010537"/>
    </source>
</evidence>
<dbReference type="SMART" id="SM00649">
    <property type="entry name" value="RL11"/>
    <property type="match status" value="1"/>
</dbReference>
<dbReference type="SUPFAM" id="SSF46906">
    <property type="entry name" value="Ribosomal protein L11, C-terminal domain"/>
    <property type="match status" value="1"/>
</dbReference>
<sequence length="149" mass="15775">MSKKPTQAAAEQLLRLLVPAGKATPSPPVGPALGSRGVKSMDFCKQFNDRTKHIAPETPIPTVITIKPDRTFTFITKTPPTTYLLKKAAGIEKGASKAGTEIVGKVSLKHVYEIAKIKQADESLQGVALDKICKSVIGVAKSAGIEVVP</sequence>
<dbReference type="HAMAP" id="MF_00736">
    <property type="entry name" value="Ribosomal_uL11"/>
    <property type="match status" value="1"/>
</dbReference>
<dbReference type="SUPFAM" id="SSF54747">
    <property type="entry name" value="Ribosomal L11/L12e N-terminal domain"/>
    <property type="match status" value="1"/>
</dbReference>
<dbReference type="Pfam" id="PF00298">
    <property type="entry name" value="Ribosomal_L11"/>
    <property type="match status" value="1"/>
</dbReference>
<dbReference type="PANTHER" id="PTHR11661:SF1">
    <property type="entry name" value="LARGE RIBOSOMAL SUBUNIT PROTEIN UL11M"/>
    <property type="match status" value="1"/>
</dbReference>
<feature type="domain" description="Large ribosomal subunit protein uL11 C-terminal" evidence="6">
    <location>
        <begin position="77"/>
        <end position="147"/>
    </location>
</feature>
<dbReference type="Gene3D" id="3.30.1550.10">
    <property type="entry name" value="Ribosomal protein L11/L12, N-terminal domain"/>
    <property type="match status" value="1"/>
</dbReference>
<dbReference type="GO" id="GO:0005762">
    <property type="term" value="C:mitochondrial large ribosomal subunit"/>
    <property type="evidence" value="ECO:0007669"/>
    <property type="project" value="TreeGrafter"/>
</dbReference>
<dbReference type="InterPro" id="IPR036769">
    <property type="entry name" value="Ribosomal_uL11_C_sf"/>
</dbReference>
<reference evidence="8 9" key="1">
    <citation type="journal article" date="2017" name="Mycologia">
        <title>Bifiguratus adelaidae, gen. et sp. nov., a new member of Mucoromycotina in endophytic and soil-dwelling habitats.</title>
        <authorList>
            <person name="Torres-Cruz T.J."/>
            <person name="Billingsley Tobias T.L."/>
            <person name="Almatruk M."/>
            <person name="Hesse C."/>
            <person name="Kuske C.R."/>
            <person name="Desiro A."/>
            <person name="Benucci G.M."/>
            <person name="Bonito G."/>
            <person name="Stajich J.E."/>
            <person name="Dunlap C."/>
            <person name="Arnold A.E."/>
            <person name="Porras-Alfaro A."/>
        </authorList>
    </citation>
    <scope>NUCLEOTIDE SEQUENCE [LARGE SCALE GENOMIC DNA]</scope>
    <source>
        <strain evidence="8 9">AZ0501</strain>
    </source>
</reference>
<evidence type="ECO:0000259" key="6">
    <source>
        <dbReference type="Pfam" id="PF00298"/>
    </source>
</evidence>
<dbReference type="Gene3D" id="1.10.10.250">
    <property type="entry name" value="Ribosomal protein L11, C-terminal domain"/>
    <property type="match status" value="1"/>
</dbReference>
<evidence type="ECO:0000313" key="9">
    <source>
        <dbReference type="Proteomes" id="UP000242875"/>
    </source>
</evidence>
<gene>
    <name evidence="8" type="ORF">BZG36_04102</name>
</gene>
<evidence type="ECO:0000256" key="5">
    <source>
        <dbReference type="RuleBase" id="RU003978"/>
    </source>
</evidence>
<comment type="similarity">
    <text evidence="1 5">Belongs to the universal ribosomal protein uL11 family.</text>
</comment>
<proteinExistence type="inferred from homology"/>
<dbReference type="InterPro" id="IPR020783">
    <property type="entry name" value="Ribosomal_uL11_C"/>
</dbReference>
<dbReference type="GO" id="GO:0003735">
    <property type="term" value="F:structural constituent of ribosome"/>
    <property type="evidence" value="ECO:0007669"/>
    <property type="project" value="InterPro"/>
</dbReference>
<dbReference type="GO" id="GO:0006412">
    <property type="term" value="P:translation"/>
    <property type="evidence" value="ECO:0007669"/>
    <property type="project" value="InterPro"/>
</dbReference>
<name>A0A261XVT9_9FUNG</name>
<dbReference type="OrthoDB" id="1091498at2759"/>
<dbReference type="CDD" id="cd00349">
    <property type="entry name" value="Ribosomal_L11"/>
    <property type="match status" value="1"/>
</dbReference>
<dbReference type="InterPro" id="IPR006519">
    <property type="entry name" value="Ribosomal_uL11_bac-typ"/>
</dbReference>
<keyword evidence="3 5" id="KW-0687">Ribonucleoprotein</keyword>
<dbReference type="FunFam" id="3.30.1550.10:FF:000005">
    <property type="entry name" value="50S ribosomal protein L11"/>
    <property type="match status" value="1"/>
</dbReference>
<dbReference type="Pfam" id="PF03946">
    <property type="entry name" value="Ribosomal_L11_N"/>
    <property type="match status" value="1"/>
</dbReference>